<feature type="compositionally biased region" description="Basic residues" evidence="5">
    <location>
        <begin position="87"/>
        <end position="97"/>
    </location>
</feature>
<evidence type="ECO:0000313" key="8">
    <source>
        <dbReference type="Proteomes" id="UP001346149"/>
    </source>
</evidence>
<dbReference type="GO" id="GO:0006412">
    <property type="term" value="P:translation"/>
    <property type="evidence" value="ECO:0007669"/>
    <property type="project" value="InterPro"/>
</dbReference>
<dbReference type="InterPro" id="IPR000552">
    <property type="entry name" value="Ribosomal_eL44"/>
</dbReference>
<gene>
    <name evidence="7" type="ORF">SAY86_005759</name>
</gene>
<keyword evidence="3 4" id="KW-0687">Ribonucleoprotein</keyword>
<dbReference type="GO" id="GO:1990904">
    <property type="term" value="C:ribonucleoprotein complex"/>
    <property type="evidence" value="ECO:0007669"/>
    <property type="project" value="UniProtKB-KW"/>
</dbReference>
<dbReference type="InterPro" id="IPR011332">
    <property type="entry name" value="Ribosomal_zn-bd"/>
</dbReference>
<keyword evidence="8" id="KW-1185">Reference proteome</keyword>
<feature type="transmembrane region" description="Helical" evidence="6">
    <location>
        <begin position="145"/>
        <end position="165"/>
    </location>
</feature>
<keyword evidence="2 4" id="KW-0689">Ribosomal protein</keyword>
<dbReference type="SUPFAM" id="SSF57829">
    <property type="entry name" value="Zn-binding ribosomal proteins"/>
    <property type="match status" value="1"/>
</dbReference>
<dbReference type="AlphaFoldDB" id="A0AAN7L1A3"/>
<dbReference type="GO" id="GO:0003735">
    <property type="term" value="F:structural constituent of ribosome"/>
    <property type="evidence" value="ECO:0007669"/>
    <property type="project" value="InterPro"/>
</dbReference>
<keyword evidence="6" id="KW-1133">Transmembrane helix</keyword>
<evidence type="ECO:0000256" key="3">
    <source>
        <dbReference type="ARBA" id="ARBA00023274"/>
    </source>
</evidence>
<evidence type="ECO:0000256" key="2">
    <source>
        <dbReference type="ARBA" id="ARBA00022980"/>
    </source>
</evidence>
<dbReference type="GO" id="GO:0005840">
    <property type="term" value="C:ribosome"/>
    <property type="evidence" value="ECO:0007669"/>
    <property type="project" value="UniProtKB-KW"/>
</dbReference>
<accession>A0AAN7L1A3</accession>
<evidence type="ECO:0000256" key="5">
    <source>
        <dbReference type="SAM" id="MobiDB-lite"/>
    </source>
</evidence>
<feature type="region of interest" description="Disordered" evidence="5">
    <location>
        <begin position="1"/>
        <end position="44"/>
    </location>
</feature>
<protein>
    <recommendedName>
        <fullName evidence="9">60S ribosomal protein L44</fullName>
    </recommendedName>
</protein>
<sequence>MAKDMKPRNPTCFPSCFRTPKARGEPTIRSRVSGSDEKKSRGWFPLPRAWNHKCGVKTVPMDAPAALGVVATAAADVESEKAEARRKYNKSRSKSKLKWWSGNGPSTQHGSPINRTPSGSITQLVSFRDPEPPRKNPQQGGHGNLDPLVGLSVMTVTLIIMVLWGKVNVPKTKKTYCKNKECRKHTLHKVTQYKKGKDSLAAQGKRRYDRKQSGYGGQTKPVFHKKAKTTKKIVLRLQCQSCKHVSQHAIKRCKHFEIGGDKKGKGTSLF</sequence>
<feature type="compositionally biased region" description="Basic and acidic residues" evidence="5">
    <location>
        <begin position="22"/>
        <end position="40"/>
    </location>
</feature>
<name>A0AAN7L1A3_TRANT</name>
<evidence type="ECO:0000256" key="6">
    <source>
        <dbReference type="SAM" id="Phobius"/>
    </source>
</evidence>
<dbReference type="PANTHER" id="PTHR10369">
    <property type="entry name" value="60S RIBOSOMAL PROTEIN L36A/L44"/>
    <property type="match status" value="1"/>
</dbReference>
<feature type="compositionally biased region" description="Polar residues" evidence="5">
    <location>
        <begin position="103"/>
        <end position="125"/>
    </location>
</feature>
<evidence type="ECO:0000256" key="1">
    <source>
        <dbReference type="ARBA" id="ARBA00009364"/>
    </source>
</evidence>
<reference evidence="7 8" key="1">
    <citation type="journal article" date="2023" name="Hortic Res">
        <title>Pangenome of water caltrop reveals structural variations and asymmetric subgenome divergence after allopolyploidization.</title>
        <authorList>
            <person name="Zhang X."/>
            <person name="Chen Y."/>
            <person name="Wang L."/>
            <person name="Yuan Y."/>
            <person name="Fang M."/>
            <person name="Shi L."/>
            <person name="Lu R."/>
            <person name="Comes H.P."/>
            <person name="Ma Y."/>
            <person name="Chen Y."/>
            <person name="Huang G."/>
            <person name="Zhou Y."/>
            <person name="Zheng Z."/>
            <person name="Qiu Y."/>
        </authorList>
    </citation>
    <scope>NUCLEOTIDE SEQUENCE [LARGE SCALE GENOMIC DNA]</scope>
    <source>
        <strain evidence="7">F231</strain>
    </source>
</reference>
<feature type="region of interest" description="Disordered" evidence="5">
    <location>
        <begin position="193"/>
        <end position="221"/>
    </location>
</feature>
<proteinExistence type="inferred from homology"/>
<dbReference type="Pfam" id="PF00935">
    <property type="entry name" value="Ribosomal_L44"/>
    <property type="match status" value="1"/>
</dbReference>
<organism evidence="7 8">
    <name type="scientific">Trapa natans</name>
    <name type="common">Water chestnut</name>
    <dbReference type="NCBI Taxonomy" id="22666"/>
    <lineage>
        <taxon>Eukaryota</taxon>
        <taxon>Viridiplantae</taxon>
        <taxon>Streptophyta</taxon>
        <taxon>Embryophyta</taxon>
        <taxon>Tracheophyta</taxon>
        <taxon>Spermatophyta</taxon>
        <taxon>Magnoliopsida</taxon>
        <taxon>eudicotyledons</taxon>
        <taxon>Gunneridae</taxon>
        <taxon>Pentapetalae</taxon>
        <taxon>rosids</taxon>
        <taxon>malvids</taxon>
        <taxon>Myrtales</taxon>
        <taxon>Lythraceae</taxon>
        <taxon>Trapa</taxon>
    </lineage>
</organism>
<dbReference type="InterPro" id="IPR053708">
    <property type="entry name" value="Ribosomal_LSU_eL42"/>
</dbReference>
<evidence type="ECO:0000313" key="7">
    <source>
        <dbReference type="EMBL" id="KAK4777071.1"/>
    </source>
</evidence>
<feature type="region of interest" description="Disordered" evidence="5">
    <location>
        <begin position="75"/>
        <end position="145"/>
    </location>
</feature>
<keyword evidence="6" id="KW-0472">Membrane</keyword>
<dbReference type="Gene3D" id="3.10.450.80">
    <property type="match status" value="1"/>
</dbReference>
<keyword evidence="6" id="KW-0812">Transmembrane</keyword>
<evidence type="ECO:0008006" key="9">
    <source>
        <dbReference type="Google" id="ProtNLM"/>
    </source>
</evidence>
<dbReference type="EMBL" id="JAXQNO010000018">
    <property type="protein sequence ID" value="KAK4777071.1"/>
    <property type="molecule type" value="Genomic_DNA"/>
</dbReference>
<comment type="similarity">
    <text evidence="1 4">Belongs to the eukaryotic ribosomal protein eL42 family.</text>
</comment>
<dbReference type="PROSITE" id="PS01172">
    <property type="entry name" value="RIBOSOMAL_L44E"/>
    <property type="match status" value="1"/>
</dbReference>
<evidence type="ECO:0000256" key="4">
    <source>
        <dbReference type="RuleBase" id="RU000666"/>
    </source>
</evidence>
<dbReference type="FunFam" id="3.10.450.80:FF:000001">
    <property type="entry name" value="60S ribosomal protein L44"/>
    <property type="match status" value="1"/>
</dbReference>
<comment type="caution">
    <text evidence="7">The sequence shown here is derived from an EMBL/GenBank/DDBJ whole genome shotgun (WGS) entry which is preliminary data.</text>
</comment>
<dbReference type="Proteomes" id="UP001346149">
    <property type="component" value="Unassembled WGS sequence"/>
</dbReference>